<dbReference type="EMBL" id="CM046396">
    <property type="protein sequence ID" value="KAI8539225.1"/>
    <property type="molecule type" value="Genomic_DNA"/>
</dbReference>
<proteinExistence type="predicted"/>
<dbReference type="Proteomes" id="UP001062846">
    <property type="component" value="Chromosome 9"/>
</dbReference>
<protein>
    <submittedName>
        <fullName evidence="1">Uncharacterized protein</fullName>
    </submittedName>
</protein>
<sequence length="111" mass="11960">MGSVVAMVGARHVDSESVRLLWRFSYFGARGRASVDSTDVAQRFCRGVSCFLLGLGFGLIFLFGLLVLFFGVPRFLPVFGTSLTPAWVVLLLSAVLRLFGVEGLVGVGCNL</sequence>
<comment type="caution">
    <text evidence="1">The sequence shown here is derived from an EMBL/GenBank/DDBJ whole genome shotgun (WGS) entry which is preliminary data.</text>
</comment>
<organism evidence="1 2">
    <name type="scientific">Rhododendron molle</name>
    <name type="common">Chinese azalea</name>
    <name type="synonym">Azalea mollis</name>
    <dbReference type="NCBI Taxonomy" id="49168"/>
    <lineage>
        <taxon>Eukaryota</taxon>
        <taxon>Viridiplantae</taxon>
        <taxon>Streptophyta</taxon>
        <taxon>Embryophyta</taxon>
        <taxon>Tracheophyta</taxon>
        <taxon>Spermatophyta</taxon>
        <taxon>Magnoliopsida</taxon>
        <taxon>eudicotyledons</taxon>
        <taxon>Gunneridae</taxon>
        <taxon>Pentapetalae</taxon>
        <taxon>asterids</taxon>
        <taxon>Ericales</taxon>
        <taxon>Ericaceae</taxon>
        <taxon>Ericoideae</taxon>
        <taxon>Rhodoreae</taxon>
        <taxon>Rhododendron</taxon>
    </lineage>
</organism>
<keyword evidence="2" id="KW-1185">Reference proteome</keyword>
<name>A0ACC0ME24_RHOML</name>
<reference evidence="1" key="1">
    <citation type="submission" date="2022-02" db="EMBL/GenBank/DDBJ databases">
        <title>Plant Genome Project.</title>
        <authorList>
            <person name="Zhang R.-G."/>
        </authorList>
    </citation>
    <scope>NUCLEOTIDE SEQUENCE</scope>
    <source>
        <strain evidence="1">AT1</strain>
    </source>
</reference>
<evidence type="ECO:0000313" key="1">
    <source>
        <dbReference type="EMBL" id="KAI8539225.1"/>
    </source>
</evidence>
<evidence type="ECO:0000313" key="2">
    <source>
        <dbReference type="Proteomes" id="UP001062846"/>
    </source>
</evidence>
<accession>A0ACC0ME24</accession>
<gene>
    <name evidence="1" type="ORF">RHMOL_Rhmol09G0165100</name>
</gene>